<evidence type="ECO:0000313" key="3">
    <source>
        <dbReference type="Proteomes" id="UP000590524"/>
    </source>
</evidence>
<dbReference type="GO" id="GO:0016887">
    <property type="term" value="F:ATP hydrolysis activity"/>
    <property type="evidence" value="ECO:0007669"/>
    <property type="project" value="InterPro"/>
</dbReference>
<keyword evidence="3" id="KW-1185">Reference proteome</keyword>
<dbReference type="PANTHER" id="PTHR43581">
    <property type="entry name" value="ATP/GTP PHOSPHATASE"/>
    <property type="match status" value="1"/>
</dbReference>
<dbReference type="AlphaFoldDB" id="A0A7W6PV65"/>
<reference evidence="2 3" key="1">
    <citation type="submission" date="2020-08" db="EMBL/GenBank/DDBJ databases">
        <title>Genomic Encyclopedia of Type Strains, Phase IV (KMG-IV): sequencing the most valuable type-strain genomes for metagenomic binning, comparative biology and taxonomic classification.</title>
        <authorList>
            <person name="Goeker M."/>
        </authorList>
    </citation>
    <scope>NUCLEOTIDE SEQUENCE [LARGE SCALE GENOMIC DNA]</scope>
    <source>
        <strain evidence="2 3">DSM 19371</strain>
    </source>
</reference>
<feature type="domain" description="AAA+ ATPase" evidence="1">
    <location>
        <begin position="20"/>
        <end position="409"/>
    </location>
</feature>
<sequence>MKLICSKSYRSIKCSDPFELPDFTVIIGPNGSGKSQLLQSIMHGNISVEDLDVKTGGKLKDVVMLDSMAISIAGVSDLAKWQKIPPPEFRLDQASFDARRSSALSTPRRILTGILATDDKVLPEDWDEWSLGPEHFITAFEVEDAEHAVRDAFTEAENAFPGRGARYDHASAQFNSALRATAETLQCSVFDVKYDDFSIYVEGIDVNSLEINFADVLHRYNVLELENDIHTVRYARHRGQPALTNEEFIKKYGPNPADELSELMQQFNLPYTIPHNDDTNLIKSDKWPLRLRHTKTGAMVDISSLSSGETTILRFLLSFFQGDPRSMRKAHPKLLLLDEVDASLHPPMVQTWLEAIHREFVLKRGIKCIIATHTPTTVAVAPGDCIYEKLEGVTAPQKIDRQTAIRKLTFGIPTLSINVNANRQVFTESDVDTMVLNELHGVLAADLGLPRNLVFSSCGLKIKPSTEDVKVGETDINTGCAIVRKIVSAVHGVTEGNVYGVVDWDLKAEDQGPVFVLAEGTHYALENVILDPLLLALLAIYERKFPEPHPRITQVTECPDSELQQLADVIAYDTLGFDKAGDITKVLYRNGRSIEVPTAMAQYPAHPLEERVVAKLPWLKANRLAEGPKFQVVKRVIFTLPEFCPMSIVELFKRIASDGDTQPGVSTQH</sequence>
<protein>
    <submittedName>
        <fullName evidence="2">Putative ATPase</fullName>
    </submittedName>
</protein>
<evidence type="ECO:0000259" key="1">
    <source>
        <dbReference type="SMART" id="SM00382"/>
    </source>
</evidence>
<dbReference type="Gene3D" id="3.40.50.300">
    <property type="entry name" value="P-loop containing nucleotide triphosphate hydrolases"/>
    <property type="match status" value="2"/>
</dbReference>
<name>A0A7W6PV65_9SPHN</name>
<dbReference type="Pfam" id="PF13304">
    <property type="entry name" value="AAA_21"/>
    <property type="match status" value="1"/>
</dbReference>
<proteinExistence type="predicted"/>
<dbReference type="CDD" id="cd00267">
    <property type="entry name" value="ABC_ATPase"/>
    <property type="match status" value="1"/>
</dbReference>
<dbReference type="GO" id="GO:0005524">
    <property type="term" value="F:ATP binding"/>
    <property type="evidence" value="ECO:0007669"/>
    <property type="project" value="InterPro"/>
</dbReference>
<dbReference type="InterPro" id="IPR051396">
    <property type="entry name" value="Bact_Antivir_Def_Nuclease"/>
</dbReference>
<accession>A0A7W6PV65</accession>
<dbReference type="InterPro" id="IPR027417">
    <property type="entry name" value="P-loop_NTPase"/>
</dbReference>
<gene>
    <name evidence="2" type="ORF">GGQ90_002899</name>
</gene>
<dbReference type="InterPro" id="IPR003959">
    <property type="entry name" value="ATPase_AAA_core"/>
</dbReference>
<dbReference type="RefSeq" id="WP_188082752.1">
    <property type="nucleotide sequence ID" value="NZ_JACIEU010000011.1"/>
</dbReference>
<organism evidence="2 3">
    <name type="scientific">Sphingobium scionense</name>
    <dbReference type="NCBI Taxonomy" id="1404341"/>
    <lineage>
        <taxon>Bacteria</taxon>
        <taxon>Pseudomonadati</taxon>
        <taxon>Pseudomonadota</taxon>
        <taxon>Alphaproteobacteria</taxon>
        <taxon>Sphingomonadales</taxon>
        <taxon>Sphingomonadaceae</taxon>
        <taxon>Sphingobium</taxon>
    </lineage>
</organism>
<dbReference type="EMBL" id="JACIEU010000011">
    <property type="protein sequence ID" value="MBB4149110.1"/>
    <property type="molecule type" value="Genomic_DNA"/>
</dbReference>
<dbReference type="PANTHER" id="PTHR43581:SF4">
    <property type="entry name" value="ATP_GTP PHOSPHATASE"/>
    <property type="match status" value="1"/>
</dbReference>
<dbReference type="InterPro" id="IPR003593">
    <property type="entry name" value="AAA+_ATPase"/>
</dbReference>
<comment type="caution">
    <text evidence="2">The sequence shown here is derived from an EMBL/GenBank/DDBJ whole genome shotgun (WGS) entry which is preliminary data.</text>
</comment>
<evidence type="ECO:0000313" key="2">
    <source>
        <dbReference type="EMBL" id="MBB4149110.1"/>
    </source>
</evidence>
<dbReference type="SMART" id="SM00382">
    <property type="entry name" value="AAA"/>
    <property type="match status" value="1"/>
</dbReference>
<dbReference type="SUPFAM" id="SSF52540">
    <property type="entry name" value="P-loop containing nucleoside triphosphate hydrolases"/>
    <property type="match status" value="1"/>
</dbReference>
<dbReference type="Proteomes" id="UP000590524">
    <property type="component" value="Unassembled WGS sequence"/>
</dbReference>